<evidence type="ECO:0000313" key="2">
    <source>
        <dbReference type="EMBL" id="GFO47199.1"/>
    </source>
</evidence>
<evidence type="ECO:0000256" key="1">
    <source>
        <dbReference type="SAM" id="SignalP"/>
    </source>
</evidence>
<comment type="caution">
    <text evidence="2">The sequence shown here is derived from an EMBL/GenBank/DDBJ whole genome shotgun (WGS) entry which is preliminary data.</text>
</comment>
<sequence length="111" mass="11950">MATTFMTIVMLTVWLVYVNLPALGDLSLLCRNQARCRCRDGTCHKGIPLGFRVVMTIDPKASSTIGCLCWFIDCNEGGNSKSGASGRGLFSIVKLMSARERDSPAAVCACV</sequence>
<accession>A0AAV4DSH4</accession>
<gene>
    <name evidence="2" type="ORF">PoB_007370400</name>
</gene>
<name>A0AAV4DSH4_9GAST</name>
<dbReference type="AlphaFoldDB" id="A0AAV4DSH4"/>
<dbReference type="Proteomes" id="UP000735302">
    <property type="component" value="Unassembled WGS sequence"/>
</dbReference>
<feature type="chain" id="PRO_5043719174" evidence="1">
    <location>
        <begin position="25"/>
        <end position="111"/>
    </location>
</feature>
<proteinExistence type="predicted"/>
<organism evidence="2 3">
    <name type="scientific">Plakobranchus ocellatus</name>
    <dbReference type="NCBI Taxonomy" id="259542"/>
    <lineage>
        <taxon>Eukaryota</taxon>
        <taxon>Metazoa</taxon>
        <taxon>Spiralia</taxon>
        <taxon>Lophotrochozoa</taxon>
        <taxon>Mollusca</taxon>
        <taxon>Gastropoda</taxon>
        <taxon>Heterobranchia</taxon>
        <taxon>Euthyneura</taxon>
        <taxon>Panpulmonata</taxon>
        <taxon>Sacoglossa</taxon>
        <taxon>Placobranchoidea</taxon>
        <taxon>Plakobranchidae</taxon>
        <taxon>Plakobranchus</taxon>
    </lineage>
</organism>
<keyword evidence="1" id="KW-0732">Signal</keyword>
<keyword evidence="3" id="KW-1185">Reference proteome</keyword>
<feature type="signal peptide" evidence="1">
    <location>
        <begin position="1"/>
        <end position="24"/>
    </location>
</feature>
<reference evidence="2 3" key="1">
    <citation type="journal article" date="2021" name="Elife">
        <title>Chloroplast acquisition without the gene transfer in kleptoplastic sea slugs, Plakobranchus ocellatus.</title>
        <authorList>
            <person name="Maeda T."/>
            <person name="Takahashi S."/>
            <person name="Yoshida T."/>
            <person name="Shimamura S."/>
            <person name="Takaki Y."/>
            <person name="Nagai Y."/>
            <person name="Toyoda A."/>
            <person name="Suzuki Y."/>
            <person name="Arimoto A."/>
            <person name="Ishii H."/>
            <person name="Satoh N."/>
            <person name="Nishiyama T."/>
            <person name="Hasebe M."/>
            <person name="Maruyama T."/>
            <person name="Minagawa J."/>
            <person name="Obokata J."/>
            <person name="Shigenobu S."/>
        </authorList>
    </citation>
    <scope>NUCLEOTIDE SEQUENCE [LARGE SCALE GENOMIC DNA]</scope>
</reference>
<dbReference type="EMBL" id="BLXT01008287">
    <property type="protein sequence ID" value="GFO47199.1"/>
    <property type="molecule type" value="Genomic_DNA"/>
</dbReference>
<protein>
    <submittedName>
        <fullName evidence="2">Uncharacterized protein</fullName>
    </submittedName>
</protein>
<evidence type="ECO:0000313" key="3">
    <source>
        <dbReference type="Proteomes" id="UP000735302"/>
    </source>
</evidence>